<dbReference type="GO" id="GO:0003700">
    <property type="term" value="F:DNA-binding transcription factor activity"/>
    <property type="evidence" value="ECO:0007669"/>
    <property type="project" value="InterPro"/>
</dbReference>
<keyword evidence="1" id="KW-0805">Transcription regulation</keyword>
<dbReference type="InterPro" id="IPR036388">
    <property type="entry name" value="WH-like_DNA-bd_sf"/>
</dbReference>
<dbReference type="PROSITE" id="PS01117">
    <property type="entry name" value="HTH_MARR_1"/>
    <property type="match status" value="1"/>
</dbReference>
<dbReference type="InterPro" id="IPR036390">
    <property type="entry name" value="WH_DNA-bd_sf"/>
</dbReference>
<dbReference type="PROSITE" id="PS50995">
    <property type="entry name" value="HTH_MARR_2"/>
    <property type="match status" value="1"/>
</dbReference>
<feature type="domain" description="HTH marR-type" evidence="4">
    <location>
        <begin position="8"/>
        <end position="143"/>
    </location>
</feature>
<evidence type="ECO:0000259" key="4">
    <source>
        <dbReference type="PROSITE" id="PS50995"/>
    </source>
</evidence>
<evidence type="ECO:0000256" key="3">
    <source>
        <dbReference type="ARBA" id="ARBA00023163"/>
    </source>
</evidence>
<dbReference type="Proteomes" id="UP000198956">
    <property type="component" value="Unassembled WGS sequence"/>
</dbReference>
<evidence type="ECO:0000256" key="2">
    <source>
        <dbReference type="ARBA" id="ARBA00023125"/>
    </source>
</evidence>
<dbReference type="GO" id="GO:0003677">
    <property type="term" value="F:DNA binding"/>
    <property type="evidence" value="ECO:0007669"/>
    <property type="project" value="UniProtKB-KW"/>
</dbReference>
<evidence type="ECO:0000313" key="6">
    <source>
        <dbReference type="Proteomes" id="UP000198956"/>
    </source>
</evidence>
<keyword evidence="3" id="KW-0804">Transcription</keyword>
<dbReference type="PRINTS" id="PR00598">
    <property type="entry name" value="HTHMARR"/>
</dbReference>
<sequence length="146" mass="16869">MQEETNMHTRLLEELEEIFRVLSRKINSNLHKNTESGLTGSQALLLEILETQGPKRVSDLANELNITLPSVTGLSDRLIAGGYVERKRSEKDRRIVLLEITEKGRETLQKAQLIRKELMKKFYECLSAQDIEDLIRIYSKMLANIR</sequence>
<reference evidence="5 6" key="1">
    <citation type="submission" date="2016-10" db="EMBL/GenBank/DDBJ databases">
        <authorList>
            <person name="de Groot N.N."/>
        </authorList>
    </citation>
    <scope>NUCLEOTIDE SEQUENCE [LARGE SCALE GENOMIC DNA]</scope>
    <source>
        <strain evidence="5 6">L 420-91</strain>
    </source>
</reference>
<name>A0A1G7YUQ9_ANETH</name>
<dbReference type="Pfam" id="PF01047">
    <property type="entry name" value="MarR"/>
    <property type="match status" value="1"/>
</dbReference>
<organism evidence="5 6">
    <name type="scientific">Aneurinibacillus thermoaerophilus</name>
    <dbReference type="NCBI Taxonomy" id="143495"/>
    <lineage>
        <taxon>Bacteria</taxon>
        <taxon>Bacillati</taxon>
        <taxon>Bacillota</taxon>
        <taxon>Bacilli</taxon>
        <taxon>Bacillales</taxon>
        <taxon>Paenibacillaceae</taxon>
        <taxon>Aneurinibacillus group</taxon>
        <taxon>Aneurinibacillus</taxon>
    </lineage>
</organism>
<evidence type="ECO:0000256" key="1">
    <source>
        <dbReference type="ARBA" id="ARBA00023015"/>
    </source>
</evidence>
<dbReference type="EMBL" id="FNDE01000008">
    <property type="protein sequence ID" value="SDH00127.1"/>
    <property type="molecule type" value="Genomic_DNA"/>
</dbReference>
<proteinExistence type="predicted"/>
<dbReference type="PANTHER" id="PTHR42756">
    <property type="entry name" value="TRANSCRIPTIONAL REGULATOR, MARR"/>
    <property type="match status" value="1"/>
</dbReference>
<dbReference type="OrthoDB" id="166070at2"/>
<dbReference type="PANTHER" id="PTHR42756:SF1">
    <property type="entry name" value="TRANSCRIPTIONAL REPRESSOR OF EMRAB OPERON"/>
    <property type="match status" value="1"/>
</dbReference>
<keyword evidence="2 5" id="KW-0238">DNA-binding</keyword>
<dbReference type="InterPro" id="IPR000835">
    <property type="entry name" value="HTH_MarR-typ"/>
</dbReference>
<accession>A0A1G7YUQ9</accession>
<dbReference type="Gene3D" id="1.10.10.10">
    <property type="entry name" value="Winged helix-like DNA-binding domain superfamily/Winged helix DNA-binding domain"/>
    <property type="match status" value="1"/>
</dbReference>
<dbReference type="SMART" id="SM00347">
    <property type="entry name" value="HTH_MARR"/>
    <property type="match status" value="1"/>
</dbReference>
<dbReference type="SUPFAM" id="SSF46785">
    <property type="entry name" value="Winged helix' DNA-binding domain"/>
    <property type="match status" value="1"/>
</dbReference>
<dbReference type="InterPro" id="IPR023187">
    <property type="entry name" value="Tscrpt_reg_MarR-type_CS"/>
</dbReference>
<evidence type="ECO:0000313" key="5">
    <source>
        <dbReference type="EMBL" id="SDH00127.1"/>
    </source>
</evidence>
<protein>
    <submittedName>
        <fullName evidence="5">DNA-binding transcriptional regulator, MarR family</fullName>
    </submittedName>
</protein>
<gene>
    <name evidence="5" type="ORF">SAMN04489735_10083</name>
</gene>
<dbReference type="AlphaFoldDB" id="A0A1G7YUQ9"/>